<reference evidence="2" key="1">
    <citation type="submission" date="2019-09" db="EMBL/GenBank/DDBJ databases">
        <authorList>
            <person name="Cremers G."/>
        </authorList>
    </citation>
    <scope>NUCLEOTIDE SEQUENCE [LARGE SCALE GENOMIC DNA]</scope>
    <source>
        <strain evidence="2">3B</strain>
    </source>
</reference>
<dbReference type="RefSeq" id="WP_142525773.1">
    <property type="nucleotide sequence ID" value="NZ_CABFUZ020000203.1"/>
</dbReference>
<dbReference type="Pfam" id="PF05168">
    <property type="entry name" value="HEPN"/>
    <property type="match status" value="1"/>
</dbReference>
<comment type="caution">
    <text evidence="2">The sequence shown here is derived from an EMBL/GenBank/DDBJ whole genome shotgun (WGS) entry which is preliminary data.</text>
</comment>
<gene>
    <name evidence="2" type="ORF">MAMC_01844</name>
</gene>
<evidence type="ECO:0000313" key="3">
    <source>
        <dbReference type="Proteomes" id="UP000381693"/>
    </source>
</evidence>
<keyword evidence="3" id="KW-1185">Reference proteome</keyword>
<proteinExistence type="predicted"/>
<dbReference type="Proteomes" id="UP000381693">
    <property type="component" value="Unassembled WGS sequence"/>
</dbReference>
<dbReference type="InterPro" id="IPR007842">
    <property type="entry name" value="HEPN_dom"/>
</dbReference>
<feature type="domain" description="HEPN" evidence="1">
    <location>
        <begin position="11"/>
        <end position="126"/>
    </location>
</feature>
<dbReference type="Gene3D" id="1.20.120.330">
    <property type="entry name" value="Nucleotidyltransferases domain 2"/>
    <property type="match status" value="1"/>
</dbReference>
<accession>A0A5E6MHN8</accession>
<dbReference type="SUPFAM" id="SSF81593">
    <property type="entry name" value="Nucleotidyltransferase substrate binding subunit/domain"/>
    <property type="match status" value="1"/>
</dbReference>
<protein>
    <recommendedName>
        <fullName evidence="1">HEPN domain-containing protein</fullName>
    </recommendedName>
</protein>
<dbReference type="PROSITE" id="PS50910">
    <property type="entry name" value="HEPN"/>
    <property type="match status" value="1"/>
</dbReference>
<dbReference type="EMBL" id="CABFUZ020000203">
    <property type="protein sequence ID" value="VVM07827.1"/>
    <property type="molecule type" value="Genomic_DNA"/>
</dbReference>
<dbReference type="SMART" id="SM00748">
    <property type="entry name" value="HEPN"/>
    <property type="match status" value="1"/>
</dbReference>
<name>A0A5E6MHN8_9BACT</name>
<evidence type="ECO:0000259" key="1">
    <source>
        <dbReference type="PROSITE" id="PS50910"/>
    </source>
</evidence>
<evidence type="ECO:0000313" key="2">
    <source>
        <dbReference type="EMBL" id="VVM07827.1"/>
    </source>
</evidence>
<dbReference type="AlphaFoldDB" id="A0A5E6MHN8"/>
<sequence>MMAESLAQSYLRKAEARLAFLAHLLEYGDYSDVVREAQEAVELALKAVLRQAGIEPPHVHDVSPVLRAHREYLAAPIRENLEELARISTWLRRERELSFYGDIDFLPTENYRREDAQKALEEARFVVGKAREAVPAGIPEKP</sequence>
<dbReference type="OrthoDB" id="9342724at2"/>
<organism evidence="2 3">
    <name type="scientific">Methylacidimicrobium cyclopophantes</name>
    <dbReference type="NCBI Taxonomy" id="1041766"/>
    <lineage>
        <taxon>Bacteria</taxon>
        <taxon>Pseudomonadati</taxon>
        <taxon>Verrucomicrobiota</taxon>
        <taxon>Methylacidimicrobium</taxon>
    </lineage>
</organism>